<evidence type="ECO:0000256" key="1">
    <source>
        <dbReference type="ARBA" id="ARBA00002791"/>
    </source>
</evidence>
<keyword evidence="9 12" id="KW-0472">Membrane</keyword>
<sequence length="275" mass="29844">MYLSPFLLLLASTAQAAIFSVRSPKFTITSSDGAELRSESLPVVSKASPPLSLGPIDHLKLTFQVVDDGTGKGVQPHQTFLRFYDSQSGEEGIQPVRVTSSGKAKFELNMAKPPISIPPTSTAPLTVTLILGSSLYAPHKIDLFDLYLPPSQLAPVHPEEVSFHPLPELHHTFRPDNVPPAKIISFVFAVLVFVAPWAALAQMMLVVSPKTPHLTSSSILPFALSLAAFEVLLVWYWVDLQLGQVLLYGSCLAFITLFTGKNALASLAENRTAKK</sequence>
<dbReference type="Proteomes" id="UP000054144">
    <property type="component" value="Unassembled WGS sequence"/>
</dbReference>
<dbReference type="Pfam" id="PF23860">
    <property type="entry name" value="Ribophorin_II_3rd"/>
    <property type="match status" value="1"/>
</dbReference>
<keyword evidence="8 12" id="KW-1133">Transmembrane helix</keyword>
<dbReference type="PANTHER" id="PTHR12640:SF0">
    <property type="entry name" value="DOLICHYL-DIPHOSPHOOLIGOSACCHARIDE--PROTEIN GLYCOSYLTRANSFERASE SUBUNIT 2"/>
    <property type="match status" value="1"/>
</dbReference>
<evidence type="ECO:0000256" key="7">
    <source>
        <dbReference type="ARBA" id="ARBA00022824"/>
    </source>
</evidence>
<evidence type="ECO:0000313" key="16">
    <source>
        <dbReference type="EMBL" id="KIY47406.1"/>
    </source>
</evidence>
<evidence type="ECO:0000256" key="2">
    <source>
        <dbReference type="ARBA" id="ARBA00004477"/>
    </source>
</evidence>
<feature type="domain" description="Ribophorin II third" evidence="14">
    <location>
        <begin position="27"/>
        <end position="132"/>
    </location>
</feature>
<evidence type="ECO:0000313" key="17">
    <source>
        <dbReference type="Proteomes" id="UP000054144"/>
    </source>
</evidence>
<evidence type="ECO:0000256" key="6">
    <source>
        <dbReference type="ARBA" id="ARBA00022729"/>
    </source>
</evidence>
<feature type="transmembrane region" description="Helical" evidence="12">
    <location>
        <begin position="183"/>
        <end position="207"/>
    </location>
</feature>
<comment type="similarity">
    <text evidence="4">Belongs to the SWP1 family.</text>
</comment>
<evidence type="ECO:0000256" key="3">
    <source>
        <dbReference type="ARBA" id="ARBA00004922"/>
    </source>
</evidence>
<dbReference type="OrthoDB" id="432292at2759"/>
<feature type="chain" id="PRO_5044192962" description="Ribophorin II" evidence="13">
    <location>
        <begin position="17"/>
        <end position="275"/>
    </location>
</feature>
<feature type="transmembrane region" description="Helical" evidence="12">
    <location>
        <begin position="219"/>
        <end position="238"/>
    </location>
</feature>
<dbReference type="InterPro" id="IPR008814">
    <property type="entry name" value="Swp1"/>
</dbReference>
<comment type="subcellular location">
    <subcellularLocation>
        <location evidence="2">Endoplasmic reticulum membrane</location>
        <topology evidence="2">Multi-pass membrane protein</topology>
    </subcellularLocation>
</comment>
<organism evidence="16 17">
    <name type="scientific">Fistulina hepatica ATCC 64428</name>
    <dbReference type="NCBI Taxonomy" id="1128425"/>
    <lineage>
        <taxon>Eukaryota</taxon>
        <taxon>Fungi</taxon>
        <taxon>Dikarya</taxon>
        <taxon>Basidiomycota</taxon>
        <taxon>Agaricomycotina</taxon>
        <taxon>Agaricomycetes</taxon>
        <taxon>Agaricomycetidae</taxon>
        <taxon>Agaricales</taxon>
        <taxon>Fistulinaceae</taxon>
        <taxon>Fistulina</taxon>
    </lineage>
</organism>
<feature type="transmembrane region" description="Helical" evidence="12">
    <location>
        <begin position="244"/>
        <end position="265"/>
    </location>
</feature>
<evidence type="ECO:0000256" key="12">
    <source>
        <dbReference type="SAM" id="Phobius"/>
    </source>
</evidence>
<evidence type="ECO:0000256" key="8">
    <source>
        <dbReference type="ARBA" id="ARBA00022989"/>
    </source>
</evidence>
<evidence type="ECO:0000256" key="5">
    <source>
        <dbReference type="ARBA" id="ARBA00022692"/>
    </source>
</evidence>
<comment type="pathway">
    <text evidence="3">Protein modification; protein glycosylation.</text>
</comment>
<name>A0A0D7ABV0_9AGAR</name>
<evidence type="ECO:0000256" key="4">
    <source>
        <dbReference type="ARBA" id="ARBA00009038"/>
    </source>
</evidence>
<dbReference type="GO" id="GO:0006487">
    <property type="term" value="P:protein N-linked glycosylation"/>
    <property type="evidence" value="ECO:0007669"/>
    <property type="project" value="TreeGrafter"/>
</dbReference>
<dbReference type="GO" id="GO:0008250">
    <property type="term" value="C:oligosaccharyltransferase complex"/>
    <property type="evidence" value="ECO:0007669"/>
    <property type="project" value="InterPro"/>
</dbReference>
<dbReference type="InterPro" id="IPR056790">
    <property type="entry name" value="Ribophorin_II_C"/>
</dbReference>
<evidence type="ECO:0000259" key="14">
    <source>
        <dbReference type="Pfam" id="PF23860"/>
    </source>
</evidence>
<dbReference type="UniPathway" id="UPA00378"/>
<dbReference type="Pfam" id="PF25147">
    <property type="entry name" value="Ribophorin_II_C"/>
    <property type="match status" value="1"/>
</dbReference>
<feature type="signal peptide" evidence="13">
    <location>
        <begin position="1"/>
        <end position="16"/>
    </location>
</feature>
<keyword evidence="6 13" id="KW-0732">Signal</keyword>
<keyword evidence="5 12" id="KW-0812">Transmembrane</keyword>
<keyword evidence="7" id="KW-0256">Endoplasmic reticulum</keyword>
<comment type="function">
    <text evidence="1">Subunit of the oligosaccharyl transferase (OST) complex that catalyzes the initial transfer of a defined glycan (Glc(3)Man(9)GlcNAc(2) in eukaryotes) from the lipid carrier dolichol-pyrophosphate to an asparagine residue within an Asn-X-Ser/Thr consensus motif in nascent polypeptide chains, the first step in protein N-glycosylation. N-glycosylation occurs cotranslationally and the complex associates with the Sec61 complex at the channel-forming translocon complex that mediates protein translocation across the endoplasmic reticulum (ER). All subunits are required for a maximal enzyme activity.</text>
</comment>
<dbReference type="EMBL" id="KN881942">
    <property type="protein sequence ID" value="KIY47406.1"/>
    <property type="molecule type" value="Genomic_DNA"/>
</dbReference>
<evidence type="ECO:0000256" key="13">
    <source>
        <dbReference type="SAM" id="SignalP"/>
    </source>
</evidence>
<proteinExistence type="inferred from homology"/>
<dbReference type="PANTHER" id="PTHR12640">
    <property type="entry name" value="RIBOPHORIN II"/>
    <property type="match status" value="1"/>
</dbReference>
<reference evidence="16 17" key="1">
    <citation type="journal article" date="2015" name="Fungal Genet. Biol.">
        <title>Evolution of novel wood decay mechanisms in Agaricales revealed by the genome sequences of Fistulina hepatica and Cylindrobasidium torrendii.</title>
        <authorList>
            <person name="Floudas D."/>
            <person name="Held B.W."/>
            <person name="Riley R."/>
            <person name="Nagy L.G."/>
            <person name="Koehler G."/>
            <person name="Ransdell A.S."/>
            <person name="Younus H."/>
            <person name="Chow J."/>
            <person name="Chiniquy J."/>
            <person name="Lipzen A."/>
            <person name="Tritt A."/>
            <person name="Sun H."/>
            <person name="Haridas S."/>
            <person name="LaButti K."/>
            <person name="Ohm R.A."/>
            <person name="Kues U."/>
            <person name="Blanchette R.A."/>
            <person name="Grigoriev I.V."/>
            <person name="Minto R.E."/>
            <person name="Hibbett D.S."/>
        </authorList>
    </citation>
    <scope>NUCLEOTIDE SEQUENCE [LARGE SCALE GENOMIC DNA]</scope>
    <source>
        <strain evidence="16 17">ATCC 64428</strain>
    </source>
</reference>
<evidence type="ECO:0000256" key="10">
    <source>
        <dbReference type="ARBA" id="ARBA00030078"/>
    </source>
</evidence>
<evidence type="ECO:0000256" key="11">
    <source>
        <dbReference type="ARBA" id="ARBA00032139"/>
    </source>
</evidence>
<evidence type="ECO:0000259" key="15">
    <source>
        <dbReference type="Pfam" id="PF25147"/>
    </source>
</evidence>
<feature type="domain" description="Ribophorin II C-terminal" evidence="15">
    <location>
        <begin position="173"/>
        <end position="271"/>
    </location>
</feature>
<dbReference type="InterPro" id="IPR055374">
    <property type="entry name" value="Ribophorin_II_3rd"/>
</dbReference>
<accession>A0A0D7ABV0</accession>
<evidence type="ECO:0000256" key="9">
    <source>
        <dbReference type="ARBA" id="ARBA00023136"/>
    </source>
</evidence>
<protein>
    <recommendedName>
        <fullName evidence="11">Ribophorin II</fullName>
    </recommendedName>
    <alternativeName>
        <fullName evidence="10">Ribophorin-2</fullName>
    </alternativeName>
</protein>
<dbReference type="AlphaFoldDB" id="A0A0D7ABV0"/>
<keyword evidence="17" id="KW-1185">Reference proteome</keyword>
<gene>
    <name evidence="16" type="ORF">FISHEDRAFT_45365</name>
</gene>